<keyword evidence="2" id="KW-1133">Transmembrane helix</keyword>
<proteinExistence type="predicted"/>
<feature type="transmembrane region" description="Helical" evidence="2">
    <location>
        <begin position="6"/>
        <end position="23"/>
    </location>
</feature>
<dbReference type="AlphaFoldDB" id="A0A929WV49"/>
<feature type="transmembrane region" description="Helical" evidence="2">
    <location>
        <begin position="35"/>
        <end position="56"/>
    </location>
</feature>
<dbReference type="Proteomes" id="UP000759246">
    <property type="component" value="Unassembled WGS sequence"/>
</dbReference>
<reference evidence="3" key="1">
    <citation type="submission" date="2020-04" db="EMBL/GenBank/DDBJ databases">
        <title>Deep metagenomics examines the oral microbiome during advanced dental caries in children, revealing novel taxa and co-occurrences with host molecules.</title>
        <authorList>
            <person name="Baker J.L."/>
            <person name="Morton J.T."/>
            <person name="Dinis M."/>
            <person name="Alvarez R."/>
            <person name="Tran N.C."/>
            <person name="Knight R."/>
            <person name="Edlund A."/>
        </authorList>
    </citation>
    <scope>NUCLEOTIDE SEQUENCE</scope>
    <source>
        <strain evidence="3">JCVI_30_bin.13</strain>
    </source>
</reference>
<evidence type="ECO:0000256" key="2">
    <source>
        <dbReference type="SAM" id="Phobius"/>
    </source>
</evidence>
<dbReference type="RefSeq" id="WP_276738760.1">
    <property type="nucleotide sequence ID" value="NZ_CAJZKY010000007.1"/>
</dbReference>
<dbReference type="EMBL" id="JABZGF010000021">
    <property type="protein sequence ID" value="MBF0965892.1"/>
    <property type="molecule type" value="Genomic_DNA"/>
</dbReference>
<evidence type="ECO:0000256" key="1">
    <source>
        <dbReference type="SAM" id="MobiDB-lite"/>
    </source>
</evidence>
<sequence length="156" mass="16798">MSTYLLIRVLLLLSLAATVWWLLRPVSSASSLALRRIGIGFLVAGAIVAIAYPPLANTLARAIGVDRGVNLIVYGLVVASIAQMVTAYRREARMEARMASLARSLALSRVCPPDGRSEDGIPSTNAMRRRAEVEHAASGPHSPTNNRDNDMVTTDE</sequence>
<comment type="caution">
    <text evidence="3">The sequence shown here is derived from an EMBL/GenBank/DDBJ whole genome shotgun (WGS) entry which is preliminary data.</text>
</comment>
<keyword evidence="2" id="KW-0472">Membrane</keyword>
<feature type="transmembrane region" description="Helical" evidence="2">
    <location>
        <begin position="68"/>
        <end position="88"/>
    </location>
</feature>
<feature type="region of interest" description="Disordered" evidence="1">
    <location>
        <begin position="112"/>
        <end position="156"/>
    </location>
</feature>
<dbReference type="InterPro" id="IPR019277">
    <property type="entry name" value="DUF2304"/>
</dbReference>
<dbReference type="Pfam" id="PF10066">
    <property type="entry name" value="DUF2304"/>
    <property type="match status" value="1"/>
</dbReference>
<keyword evidence="2" id="KW-0812">Transmembrane</keyword>
<protein>
    <submittedName>
        <fullName evidence="3">DUF2304 domain-containing protein</fullName>
    </submittedName>
</protein>
<organism evidence="3 4">
    <name type="scientific">Actinomyces bouchesdurhonensis</name>
    <dbReference type="NCBI Taxonomy" id="1852361"/>
    <lineage>
        <taxon>Bacteria</taxon>
        <taxon>Bacillati</taxon>
        <taxon>Actinomycetota</taxon>
        <taxon>Actinomycetes</taxon>
        <taxon>Actinomycetales</taxon>
        <taxon>Actinomycetaceae</taxon>
        <taxon>Actinomyces</taxon>
    </lineage>
</organism>
<evidence type="ECO:0000313" key="4">
    <source>
        <dbReference type="Proteomes" id="UP000759246"/>
    </source>
</evidence>
<name>A0A929WV49_9ACTO</name>
<accession>A0A929WV49</accession>
<evidence type="ECO:0000313" key="3">
    <source>
        <dbReference type="EMBL" id="MBF0965892.1"/>
    </source>
</evidence>
<gene>
    <name evidence="3" type="ORF">HXK09_01755</name>
</gene>